<reference evidence="3" key="1">
    <citation type="journal article" date="2019" name="Appl. Environ. Microbiol.">
        <title>Comparative investigation into formycin A and pyrazofurin A biosynthesis reveals branch pathways for the construction of C-nucleoside scaffolds.</title>
        <authorList>
            <person name="Zhang M."/>
            <person name="Zhang P."/>
            <person name="Xu G."/>
            <person name="Zhou W."/>
            <person name="Gao Y."/>
            <person name="Gong R."/>
            <person name="Cai Y.S."/>
            <person name="Cong H."/>
            <person name="Deng Z."/>
            <person name="Price N.P.J."/>
            <person name="Mao X."/>
            <person name="Chen W."/>
        </authorList>
    </citation>
    <scope>NUCLEOTIDE SEQUENCE</scope>
    <source>
        <strain evidence="3">ATCC 21070</strain>
    </source>
</reference>
<organism evidence="3">
    <name type="scientific">Streptomyces kaniharaensis</name>
    <dbReference type="NCBI Taxonomy" id="212423"/>
    <lineage>
        <taxon>Bacteria</taxon>
        <taxon>Bacillati</taxon>
        <taxon>Actinomycetota</taxon>
        <taxon>Actinomycetes</taxon>
        <taxon>Kitasatosporales</taxon>
        <taxon>Streptomycetaceae</taxon>
        <taxon>Streptomyces</taxon>
    </lineage>
</organism>
<evidence type="ECO:0000259" key="2">
    <source>
        <dbReference type="Pfam" id="PF00326"/>
    </source>
</evidence>
<proteinExistence type="predicted"/>
<dbReference type="GO" id="GO:0008236">
    <property type="term" value="F:serine-type peptidase activity"/>
    <property type="evidence" value="ECO:0007669"/>
    <property type="project" value="InterPro"/>
</dbReference>
<dbReference type="Pfam" id="PF00326">
    <property type="entry name" value="Peptidase_S9"/>
    <property type="match status" value="1"/>
</dbReference>
<evidence type="ECO:0000256" key="1">
    <source>
        <dbReference type="SAM" id="MobiDB-lite"/>
    </source>
</evidence>
<dbReference type="PANTHER" id="PTHR43056:SF5">
    <property type="entry name" value="PEPTIDASE S9 PROLYL OLIGOPEPTIDASE CATALYTIC DOMAIN-CONTAINING PROTEIN"/>
    <property type="match status" value="1"/>
</dbReference>
<sequence>MRPGTPIRPAFRARVAEILPAPGKLSRPPAGQVGLWQDDQSDRGGSERHPVSAVRIADATETTCGARDFGHACALPPPVPDPAPHDCRGERMADRARRAPYGTWPSPITPADVVRSGVLVEWVGFLGADPCWTEVLPEDGGRGALMRRGPDGTAVQVLPPGWDVRSGVIEYGGRPWTAVSDRAEQGVVFSHRGDQRLYRWSPGQEPVPLSPVPPPGTQLRYCDFEVRGAEVWCLRETVLDEAGTEVERHLVALPMDGGAAADPKAVRELASSHAFLTGPRISPDGTRVCWLGWDHPNMPWDGTELMAAAIGPDGTLDEPVRLMGGERVSVVQADWAADGSGRLYAVADPDGWWNVHELTPDGAVRGLHRAEEEFGEAPWRIGLRWCLPLRDGTLATVHGTGRRRLGLLAPDGGLTDLDLPYTEWSSVATDGRRIAAVVAGPEHRRTVVLVDPADGAAELVRAPRPAHEEYASRPVVRTFQGPDSPVHAYVHPPHHPEVGGPADELPPFLVFVHGGPNSRSQPVRNQEISYFTSRGIGVVDVQYGGSSGFGRAYRERLRGRWGQVDVEDCATVVRALVAEGLADPARIAVRGASAGGWTAILSALAEPDLYRAAGLYFPVLDPVTWRAGGTHDFEARYADGLIGPWPQQRARYEDRSPVRRADGLNVPIVLFQGELDTICPPAQADRLVDRLVRAGIPHTYLLFAGERHGFRRRDTVVRCLEAELALYGEAMGFDPA</sequence>
<dbReference type="InterPro" id="IPR050585">
    <property type="entry name" value="Xaa-Pro_dipeptidyl-ppase/CocE"/>
</dbReference>
<accession>A0A5S9CY20</accession>
<dbReference type="AlphaFoldDB" id="A0A5S9CY20"/>
<dbReference type="SUPFAM" id="SSF82171">
    <property type="entry name" value="DPP6 N-terminal domain-like"/>
    <property type="match status" value="1"/>
</dbReference>
<dbReference type="GO" id="GO:0006508">
    <property type="term" value="P:proteolysis"/>
    <property type="evidence" value="ECO:0007669"/>
    <property type="project" value="InterPro"/>
</dbReference>
<feature type="region of interest" description="Disordered" evidence="1">
    <location>
        <begin position="22"/>
        <end position="50"/>
    </location>
</feature>
<protein>
    <submittedName>
        <fullName evidence="3">S9 family peptidase</fullName>
    </submittedName>
</protein>
<feature type="compositionally biased region" description="Basic and acidic residues" evidence="1">
    <location>
        <begin position="40"/>
        <end position="50"/>
    </location>
</feature>
<evidence type="ECO:0000313" key="3">
    <source>
        <dbReference type="EMBL" id="AVW82941.1"/>
    </source>
</evidence>
<dbReference type="InterPro" id="IPR001375">
    <property type="entry name" value="Peptidase_S9_cat"/>
</dbReference>
<gene>
    <name evidence="3" type="primary">cof12</name>
</gene>
<dbReference type="SUPFAM" id="SSF53474">
    <property type="entry name" value="alpha/beta-Hydrolases"/>
    <property type="match status" value="1"/>
</dbReference>
<feature type="domain" description="Peptidase S9 prolyl oligopeptidase catalytic" evidence="2">
    <location>
        <begin position="526"/>
        <end position="732"/>
    </location>
</feature>
<dbReference type="InterPro" id="IPR029058">
    <property type="entry name" value="AB_hydrolase_fold"/>
</dbReference>
<dbReference type="PANTHER" id="PTHR43056">
    <property type="entry name" value="PEPTIDASE S9 PROLYL OLIGOPEPTIDASE"/>
    <property type="match status" value="1"/>
</dbReference>
<dbReference type="Gene3D" id="3.40.50.1820">
    <property type="entry name" value="alpha/beta hydrolase"/>
    <property type="match status" value="1"/>
</dbReference>
<dbReference type="EMBL" id="KY705052">
    <property type="protein sequence ID" value="AVW82941.1"/>
    <property type="molecule type" value="Genomic_DNA"/>
</dbReference>
<name>A0A5S9CY20_9ACTN</name>